<evidence type="ECO:0000256" key="1">
    <source>
        <dbReference type="SAM" id="MobiDB-lite"/>
    </source>
</evidence>
<evidence type="ECO:0000313" key="2">
    <source>
        <dbReference type="WBParaSite" id="ECPE_0000095501-mRNA-1"/>
    </source>
</evidence>
<feature type="region of interest" description="Disordered" evidence="1">
    <location>
        <begin position="1"/>
        <end position="27"/>
    </location>
</feature>
<sequence>LPPSASAHDTLSAVSAPVGTATARPKSTPAVCYPVMSSAGVSTSRTRSFGAADHEILTSKRPG</sequence>
<dbReference type="AlphaFoldDB" id="A0A183A1X0"/>
<name>A0A183A1X0_9TREM</name>
<accession>A0A183A1X0</accession>
<proteinExistence type="predicted"/>
<feature type="compositionally biased region" description="Basic and acidic residues" evidence="1">
    <location>
        <begin position="52"/>
        <end position="63"/>
    </location>
</feature>
<dbReference type="WBParaSite" id="ECPE_0000095501-mRNA-1">
    <property type="protein sequence ID" value="ECPE_0000095501-mRNA-1"/>
    <property type="gene ID" value="ECPE_0000095501"/>
</dbReference>
<organism evidence="2">
    <name type="scientific">Echinostoma caproni</name>
    <dbReference type="NCBI Taxonomy" id="27848"/>
    <lineage>
        <taxon>Eukaryota</taxon>
        <taxon>Metazoa</taxon>
        <taxon>Spiralia</taxon>
        <taxon>Lophotrochozoa</taxon>
        <taxon>Platyhelminthes</taxon>
        <taxon>Trematoda</taxon>
        <taxon>Digenea</taxon>
        <taxon>Plagiorchiida</taxon>
        <taxon>Echinostomata</taxon>
        <taxon>Echinostomatoidea</taxon>
        <taxon>Echinostomatidae</taxon>
        <taxon>Echinostoma</taxon>
    </lineage>
</organism>
<protein>
    <submittedName>
        <fullName evidence="2">Kinesin motor domain-containing protein</fullName>
    </submittedName>
</protein>
<reference evidence="2" key="1">
    <citation type="submission" date="2016-06" db="UniProtKB">
        <authorList>
            <consortium name="WormBaseParasite"/>
        </authorList>
    </citation>
    <scope>IDENTIFICATION</scope>
</reference>
<feature type="region of interest" description="Disordered" evidence="1">
    <location>
        <begin position="43"/>
        <end position="63"/>
    </location>
</feature>